<dbReference type="Pfam" id="PF10947">
    <property type="entry name" value="DUF2628"/>
    <property type="match status" value="1"/>
</dbReference>
<keyword evidence="1" id="KW-0812">Transmembrane</keyword>
<accession>A0A3B0S9N3</accession>
<sequence>MNLYTVHYRKESEASLTGLAQDVVLVRDGFNWSALFLPSIWFLSKKMWFVFGVYLVIQAALLVIVFWGELPTEVLTITKITGNLILGFEANNLQRWSLDRDRYRERETIAARDMVAAEHRFFSQVTSGRVFSRRSGEVHFADSNFAESSR</sequence>
<name>A0A3B0S9N3_9ZZZZ</name>
<dbReference type="AlphaFoldDB" id="A0A3B0S9N3"/>
<dbReference type="EMBL" id="UOEC01000093">
    <property type="protein sequence ID" value="VAV91795.1"/>
    <property type="molecule type" value="Genomic_DNA"/>
</dbReference>
<keyword evidence="1" id="KW-0472">Membrane</keyword>
<dbReference type="InterPro" id="IPR024399">
    <property type="entry name" value="DUF2628"/>
</dbReference>
<gene>
    <name evidence="2" type="ORF">MNBD_ALPHA08-835</name>
</gene>
<reference evidence="2" key="1">
    <citation type="submission" date="2018-06" db="EMBL/GenBank/DDBJ databases">
        <authorList>
            <person name="Zhirakovskaya E."/>
        </authorList>
    </citation>
    <scope>NUCLEOTIDE SEQUENCE</scope>
</reference>
<evidence type="ECO:0000313" key="2">
    <source>
        <dbReference type="EMBL" id="VAV91795.1"/>
    </source>
</evidence>
<proteinExistence type="predicted"/>
<feature type="transmembrane region" description="Helical" evidence="1">
    <location>
        <begin position="47"/>
        <end position="68"/>
    </location>
</feature>
<evidence type="ECO:0000256" key="1">
    <source>
        <dbReference type="SAM" id="Phobius"/>
    </source>
</evidence>
<keyword evidence="1" id="KW-1133">Transmembrane helix</keyword>
<organism evidence="2">
    <name type="scientific">hydrothermal vent metagenome</name>
    <dbReference type="NCBI Taxonomy" id="652676"/>
    <lineage>
        <taxon>unclassified sequences</taxon>
        <taxon>metagenomes</taxon>
        <taxon>ecological metagenomes</taxon>
    </lineage>
</organism>
<evidence type="ECO:0008006" key="3">
    <source>
        <dbReference type="Google" id="ProtNLM"/>
    </source>
</evidence>
<protein>
    <recommendedName>
        <fullName evidence="3">DUF2628 domain-containing protein</fullName>
    </recommendedName>
</protein>